<sequence>MGLVRHIGRAIYVENYRDDSVIPDDISRAEVLKGIKEFLADGFPTGFKKSHTYELAHEDARYPPPVILALAIKAKTGSLPATKFRAGEKTKCFEVLRSCGFEIVRIADDDKN</sequence>
<gene>
    <name evidence="2" type="ORF">MFFC18_08580</name>
</gene>
<proteinExistence type="predicted"/>
<dbReference type="EMBL" id="CP042912">
    <property type="protein sequence ID" value="QEG21006.1"/>
    <property type="molecule type" value="Genomic_DNA"/>
</dbReference>
<keyword evidence="3" id="KW-1185">Reference proteome</keyword>
<protein>
    <recommendedName>
        <fullName evidence="1">ScoMcrA-like N-terminal head domain-containing protein</fullName>
    </recommendedName>
</protein>
<feature type="domain" description="ScoMcrA-like N-terminal head" evidence="1">
    <location>
        <begin position="25"/>
        <end position="104"/>
    </location>
</feature>
<name>A0A5B9P8R1_9BACT</name>
<dbReference type="KEGG" id="mff:MFFC18_08580"/>
<dbReference type="Proteomes" id="UP000322214">
    <property type="component" value="Chromosome"/>
</dbReference>
<evidence type="ECO:0000313" key="2">
    <source>
        <dbReference type="EMBL" id="QEG21006.1"/>
    </source>
</evidence>
<dbReference type="AlphaFoldDB" id="A0A5B9P8R1"/>
<dbReference type="Pfam" id="PF26345">
    <property type="entry name" value="ScoMcrA_N"/>
    <property type="match status" value="1"/>
</dbReference>
<organism evidence="2 3">
    <name type="scientific">Mariniblastus fucicola</name>
    <dbReference type="NCBI Taxonomy" id="980251"/>
    <lineage>
        <taxon>Bacteria</taxon>
        <taxon>Pseudomonadati</taxon>
        <taxon>Planctomycetota</taxon>
        <taxon>Planctomycetia</taxon>
        <taxon>Pirellulales</taxon>
        <taxon>Pirellulaceae</taxon>
        <taxon>Mariniblastus</taxon>
    </lineage>
</organism>
<evidence type="ECO:0000259" key="1">
    <source>
        <dbReference type="Pfam" id="PF26345"/>
    </source>
</evidence>
<reference evidence="2 3" key="1">
    <citation type="submission" date="2019-08" db="EMBL/GenBank/DDBJ databases">
        <title>Deep-cultivation of Planctomycetes and their phenomic and genomic characterization uncovers novel biology.</title>
        <authorList>
            <person name="Wiegand S."/>
            <person name="Jogler M."/>
            <person name="Boedeker C."/>
            <person name="Pinto D."/>
            <person name="Vollmers J."/>
            <person name="Rivas-Marin E."/>
            <person name="Kohn T."/>
            <person name="Peeters S.H."/>
            <person name="Heuer A."/>
            <person name="Rast P."/>
            <person name="Oberbeckmann S."/>
            <person name="Bunk B."/>
            <person name="Jeske O."/>
            <person name="Meyerdierks A."/>
            <person name="Storesund J.E."/>
            <person name="Kallscheuer N."/>
            <person name="Luecker S."/>
            <person name="Lage O.M."/>
            <person name="Pohl T."/>
            <person name="Merkel B.J."/>
            <person name="Hornburger P."/>
            <person name="Mueller R.-W."/>
            <person name="Bruemmer F."/>
            <person name="Labrenz M."/>
            <person name="Spormann A.M."/>
            <person name="Op den Camp H."/>
            <person name="Overmann J."/>
            <person name="Amann R."/>
            <person name="Jetten M.S.M."/>
            <person name="Mascher T."/>
            <person name="Medema M.H."/>
            <person name="Devos D.P."/>
            <person name="Kaster A.-K."/>
            <person name="Ovreas L."/>
            <person name="Rohde M."/>
            <person name="Galperin M.Y."/>
            <person name="Jogler C."/>
        </authorList>
    </citation>
    <scope>NUCLEOTIDE SEQUENCE [LARGE SCALE GENOMIC DNA]</scope>
    <source>
        <strain evidence="2 3">FC18</strain>
    </source>
</reference>
<dbReference type="InterPro" id="IPR058807">
    <property type="entry name" value="ScoMcrA_N"/>
</dbReference>
<accession>A0A5B9P8R1</accession>
<evidence type="ECO:0000313" key="3">
    <source>
        <dbReference type="Proteomes" id="UP000322214"/>
    </source>
</evidence>